<reference evidence="8" key="1">
    <citation type="submission" date="2021-02" db="EMBL/GenBank/DDBJ databases">
        <authorList>
            <person name="Dougan E. K."/>
            <person name="Rhodes N."/>
            <person name="Thang M."/>
            <person name="Chan C."/>
        </authorList>
    </citation>
    <scope>NUCLEOTIDE SEQUENCE</scope>
</reference>
<name>A0A812V2J7_9DINO</name>
<evidence type="ECO:0000313" key="9">
    <source>
        <dbReference type="Proteomes" id="UP000604046"/>
    </source>
</evidence>
<keyword evidence="2 6" id="KW-0812">Transmembrane</keyword>
<sequence>MAADGGAVDRGHEDGGDDLEPQKLGKETSAADVFTKACSEEEGSSSHGSPLVPLTVLAWILTSISTLMVNKRLFSGSRFPFPLLLLLIHQGCFAVLLTGCRPGCRRLIWPGSRCLAPSAVLKVVMPGFASVSLRAWLRQYLLLGLLQALSMGLQNKALSLVSAHAVIMLSASKPVLVALLQAALKLASFTGTQLKALVCVTLGVSASVTGEVSMSLHGFVFLFGAQVTEAMRIVLMQHLLEDSASKLDVLTLLSLSSPACVLLLTPWAYFLELRGQDLSTMPSLLSSGILVSTVLAFGVNVLSAQVVKVTGALSLVLLGVVKDFMGVFLSAWLFAVPLSIMQVLGYSVAVMFINVYKDLAKRGADAGKISLGEAVSLLLPTKLRCMDVRLAIGTVLLLGAGCIGFFSSRQLMVNMTDLPLRLVDNSTRDGPSHSGGSLRACGEACSEQQTRLPGKS</sequence>
<feature type="transmembrane region" description="Helical" evidence="6">
    <location>
        <begin position="157"/>
        <end position="180"/>
    </location>
</feature>
<keyword evidence="9" id="KW-1185">Reference proteome</keyword>
<dbReference type="Pfam" id="PF03151">
    <property type="entry name" value="TPT"/>
    <property type="match status" value="1"/>
</dbReference>
<feature type="compositionally biased region" description="Polar residues" evidence="5">
    <location>
        <begin position="446"/>
        <end position="456"/>
    </location>
</feature>
<feature type="transmembrane region" description="Helical" evidence="6">
    <location>
        <begin position="51"/>
        <end position="69"/>
    </location>
</feature>
<proteinExistence type="predicted"/>
<keyword evidence="3 6" id="KW-1133">Transmembrane helix</keyword>
<comment type="caution">
    <text evidence="8">The sequence shown here is derived from an EMBL/GenBank/DDBJ whole genome shotgun (WGS) entry which is preliminary data.</text>
</comment>
<feature type="region of interest" description="Disordered" evidence="5">
    <location>
        <begin position="426"/>
        <end position="456"/>
    </location>
</feature>
<evidence type="ECO:0000256" key="3">
    <source>
        <dbReference type="ARBA" id="ARBA00022989"/>
    </source>
</evidence>
<evidence type="ECO:0000256" key="1">
    <source>
        <dbReference type="ARBA" id="ARBA00004141"/>
    </source>
</evidence>
<dbReference type="InterPro" id="IPR050186">
    <property type="entry name" value="TPT_transporter"/>
</dbReference>
<dbReference type="EMBL" id="CAJNDS010002810">
    <property type="protein sequence ID" value="CAE7605695.1"/>
    <property type="molecule type" value="Genomic_DNA"/>
</dbReference>
<feature type="transmembrane region" description="Helical" evidence="6">
    <location>
        <begin position="332"/>
        <end position="353"/>
    </location>
</feature>
<dbReference type="SUPFAM" id="SSF103481">
    <property type="entry name" value="Multidrug resistance efflux transporter EmrE"/>
    <property type="match status" value="1"/>
</dbReference>
<dbReference type="InterPro" id="IPR037185">
    <property type="entry name" value="EmrE-like"/>
</dbReference>
<feature type="transmembrane region" description="Helical" evidence="6">
    <location>
        <begin position="81"/>
        <end position="99"/>
    </location>
</feature>
<dbReference type="Proteomes" id="UP000604046">
    <property type="component" value="Unassembled WGS sequence"/>
</dbReference>
<feature type="transmembrane region" description="Helical" evidence="6">
    <location>
        <begin position="247"/>
        <end position="269"/>
    </location>
</feature>
<evidence type="ECO:0000256" key="6">
    <source>
        <dbReference type="SAM" id="Phobius"/>
    </source>
</evidence>
<organism evidence="8 9">
    <name type="scientific">Symbiodinium natans</name>
    <dbReference type="NCBI Taxonomy" id="878477"/>
    <lineage>
        <taxon>Eukaryota</taxon>
        <taxon>Sar</taxon>
        <taxon>Alveolata</taxon>
        <taxon>Dinophyceae</taxon>
        <taxon>Suessiales</taxon>
        <taxon>Symbiodiniaceae</taxon>
        <taxon>Symbiodinium</taxon>
    </lineage>
</organism>
<dbReference type="PANTHER" id="PTHR11132">
    <property type="entry name" value="SOLUTE CARRIER FAMILY 35"/>
    <property type="match status" value="1"/>
</dbReference>
<dbReference type="AlphaFoldDB" id="A0A812V2J7"/>
<dbReference type="InterPro" id="IPR004853">
    <property type="entry name" value="Sugar_P_trans_dom"/>
</dbReference>
<evidence type="ECO:0000256" key="2">
    <source>
        <dbReference type="ARBA" id="ARBA00022692"/>
    </source>
</evidence>
<evidence type="ECO:0000256" key="4">
    <source>
        <dbReference type="ARBA" id="ARBA00023136"/>
    </source>
</evidence>
<feature type="compositionally biased region" description="Basic and acidic residues" evidence="5">
    <location>
        <begin position="7"/>
        <end position="23"/>
    </location>
</feature>
<feature type="region of interest" description="Disordered" evidence="5">
    <location>
        <begin position="1"/>
        <end position="23"/>
    </location>
</feature>
<dbReference type="GO" id="GO:0016020">
    <property type="term" value="C:membrane"/>
    <property type="evidence" value="ECO:0007669"/>
    <property type="project" value="UniProtKB-SubCell"/>
</dbReference>
<evidence type="ECO:0000259" key="7">
    <source>
        <dbReference type="Pfam" id="PF03151"/>
    </source>
</evidence>
<keyword evidence="4 6" id="KW-0472">Membrane</keyword>
<protein>
    <recommendedName>
        <fullName evidence="7">Sugar phosphate transporter domain-containing protein</fullName>
    </recommendedName>
</protein>
<dbReference type="OrthoDB" id="6418713at2759"/>
<comment type="subcellular location">
    <subcellularLocation>
        <location evidence="1">Membrane</location>
        <topology evidence="1">Multi-pass membrane protein</topology>
    </subcellularLocation>
</comment>
<feature type="transmembrane region" description="Helical" evidence="6">
    <location>
        <begin position="119"/>
        <end position="137"/>
    </location>
</feature>
<feature type="domain" description="Sugar phosphate transporter" evidence="7">
    <location>
        <begin position="54"/>
        <end position="356"/>
    </location>
</feature>
<evidence type="ECO:0000313" key="8">
    <source>
        <dbReference type="EMBL" id="CAE7605695.1"/>
    </source>
</evidence>
<gene>
    <name evidence="8" type="ORF">SNAT2548_LOCUS34446</name>
</gene>
<evidence type="ECO:0000256" key="5">
    <source>
        <dbReference type="SAM" id="MobiDB-lite"/>
    </source>
</evidence>
<feature type="transmembrane region" description="Helical" evidence="6">
    <location>
        <begin position="388"/>
        <end position="406"/>
    </location>
</feature>
<feature type="transmembrane region" description="Helical" evidence="6">
    <location>
        <begin position="289"/>
        <end position="320"/>
    </location>
</feature>
<accession>A0A812V2J7</accession>